<dbReference type="GO" id="GO:0071586">
    <property type="term" value="P:CAAX-box protein processing"/>
    <property type="evidence" value="ECO:0007669"/>
    <property type="project" value="InterPro"/>
</dbReference>
<evidence type="ECO:0000313" key="14">
    <source>
        <dbReference type="EMBL" id="EUB62249.1"/>
    </source>
</evidence>
<dbReference type="PANTHER" id="PTHR10120">
    <property type="entry name" value="CAAX PRENYL PROTEASE 1"/>
    <property type="match status" value="1"/>
</dbReference>
<accession>W6V741</accession>
<evidence type="ECO:0000256" key="4">
    <source>
        <dbReference type="ARBA" id="ARBA00022801"/>
    </source>
</evidence>
<dbReference type="CDD" id="cd07343">
    <property type="entry name" value="M48A_Zmpste24p_like"/>
    <property type="match status" value="1"/>
</dbReference>
<gene>
    <name evidence="14" type="ORF">EGR_03001</name>
</gene>
<protein>
    <recommendedName>
        <fullName evidence="1">Ste24 endopeptidase</fullName>
        <ecNumber evidence="1">3.4.24.84</ecNumber>
    </recommendedName>
</protein>
<evidence type="ECO:0000256" key="8">
    <source>
        <dbReference type="PIRSR" id="PIRSR627057-1"/>
    </source>
</evidence>
<feature type="binding site" evidence="9">
    <location>
        <position position="408"/>
    </location>
    <ligand>
        <name>Zn(2+)</name>
        <dbReference type="ChEBI" id="CHEBI:29105"/>
        <note>catalytic</note>
    </ligand>
</feature>
<comment type="catalytic activity">
    <reaction evidence="7">
        <text>Hydrolyzes the peptide bond -P2-(S-farnesyl or geranylgeranyl)C-P1'-P2'-P3'-COOH where P1' and P2' are amino acids with aliphatic side chains and P3' is any C-terminal residue.</text>
        <dbReference type="EC" id="3.4.24.84"/>
    </reaction>
</comment>
<feature type="transmembrane region" description="Helical" evidence="11">
    <location>
        <begin position="86"/>
        <end position="109"/>
    </location>
</feature>
<dbReference type="Pfam" id="PF01435">
    <property type="entry name" value="Peptidase_M48"/>
    <property type="match status" value="1"/>
</dbReference>
<feature type="transmembrane region" description="Helical" evidence="11">
    <location>
        <begin position="459"/>
        <end position="481"/>
    </location>
</feature>
<dbReference type="InterPro" id="IPR027057">
    <property type="entry name" value="CAXX_Prtase_1"/>
</dbReference>
<feature type="transmembrane region" description="Helical" evidence="11">
    <location>
        <begin position="252"/>
        <end position="274"/>
    </location>
</feature>
<evidence type="ECO:0000256" key="11">
    <source>
        <dbReference type="SAM" id="Phobius"/>
    </source>
</evidence>
<feature type="active site" description="Proton donor" evidence="8">
    <location>
        <position position="493"/>
    </location>
</feature>
<dbReference type="KEGG" id="egl:EGR_03001"/>
<evidence type="ECO:0000256" key="9">
    <source>
        <dbReference type="PIRSR" id="PIRSR627057-2"/>
    </source>
</evidence>
<proteinExistence type="predicted"/>
<name>W6V741_ECHGR</name>
<evidence type="ECO:0000256" key="10">
    <source>
        <dbReference type="SAM" id="MobiDB-lite"/>
    </source>
</evidence>
<reference evidence="14 15" key="1">
    <citation type="journal article" date="2013" name="Nat. Genet.">
        <title>The genome of the hydatid tapeworm Echinococcus granulosus.</title>
        <authorList>
            <person name="Zheng H."/>
            <person name="Zhang W."/>
            <person name="Zhang L."/>
            <person name="Zhang Z."/>
            <person name="Li J."/>
            <person name="Lu G."/>
            <person name="Zhu Y."/>
            <person name="Wang Y."/>
            <person name="Huang Y."/>
            <person name="Liu J."/>
            <person name="Kang H."/>
            <person name="Chen J."/>
            <person name="Wang L."/>
            <person name="Chen A."/>
            <person name="Yu S."/>
            <person name="Gao Z."/>
            <person name="Jin L."/>
            <person name="Gu W."/>
            <person name="Wang Z."/>
            <person name="Zhao L."/>
            <person name="Shi B."/>
            <person name="Wen H."/>
            <person name="Lin R."/>
            <person name="Jones M.K."/>
            <person name="Brejova B."/>
            <person name="Vinar T."/>
            <person name="Zhao G."/>
            <person name="McManus D.P."/>
            <person name="Chen Z."/>
            <person name="Zhou Y."/>
            <person name="Wang S."/>
        </authorList>
    </citation>
    <scope>NUCLEOTIDE SEQUENCE [LARGE SCALE GENOMIC DNA]</scope>
</reference>
<dbReference type="GO" id="GO:0004222">
    <property type="term" value="F:metalloendopeptidase activity"/>
    <property type="evidence" value="ECO:0007669"/>
    <property type="project" value="InterPro"/>
</dbReference>
<dbReference type="InterPro" id="IPR001915">
    <property type="entry name" value="Peptidase_M48"/>
</dbReference>
<dbReference type="Proteomes" id="UP000019149">
    <property type="component" value="Unassembled WGS sequence"/>
</dbReference>
<keyword evidence="15" id="KW-1185">Reference proteome</keyword>
<keyword evidence="2 14" id="KW-0645">Protease</keyword>
<evidence type="ECO:0000256" key="7">
    <source>
        <dbReference type="ARBA" id="ARBA00044456"/>
    </source>
</evidence>
<dbReference type="STRING" id="6210.W6V741"/>
<comment type="cofactor">
    <cofactor evidence="9">
        <name>Zn(2+)</name>
        <dbReference type="ChEBI" id="CHEBI:29105"/>
    </cofactor>
    <text evidence="9">Binds 1 zinc ion per subunit.</text>
</comment>
<dbReference type="GeneID" id="36338716"/>
<dbReference type="CTD" id="36338716"/>
<keyword evidence="3 9" id="KW-0479">Metal-binding</keyword>
<keyword evidence="11" id="KW-1133">Transmembrane helix</keyword>
<feature type="binding site" evidence="9">
    <location>
        <position position="489"/>
    </location>
    <ligand>
        <name>Zn(2+)</name>
        <dbReference type="ChEBI" id="CHEBI:29105"/>
        <note>catalytic</note>
    </ligand>
</feature>
<dbReference type="InterPro" id="IPR032456">
    <property type="entry name" value="Peptidase_M48_N"/>
</dbReference>
<dbReference type="AlphaFoldDB" id="W6V741"/>
<feature type="domain" description="Peptidase M48" evidence="12">
    <location>
        <begin position="317"/>
        <end position="545"/>
    </location>
</feature>
<keyword evidence="6" id="KW-0482">Metalloprotease</keyword>
<dbReference type="FunFam" id="3.30.2010.10:FF:000016">
    <property type="entry name" value="CAAX prenyl protease"/>
    <property type="match status" value="1"/>
</dbReference>
<feature type="binding site" evidence="9">
    <location>
        <position position="412"/>
    </location>
    <ligand>
        <name>Zn(2+)</name>
        <dbReference type="ChEBI" id="CHEBI:29105"/>
        <note>catalytic</note>
    </ligand>
</feature>
<dbReference type="GO" id="GO:0046872">
    <property type="term" value="F:metal ion binding"/>
    <property type="evidence" value="ECO:0007669"/>
    <property type="project" value="UniProtKB-KW"/>
</dbReference>
<feature type="transmembrane region" description="Helical" evidence="11">
    <location>
        <begin position="280"/>
        <end position="299"/>
    </location>
</feature>
<keyword evidence="11" id="KW-0812">Transmembrane</keyword>
<feature type="active site" evidence="8">
    <location>
        <position position="409"/>
    </location>
</feature>
<evidence type="ECO:0000256" key="3">
    <source>
        <dbReference type="ARBA" id="ARBA00022723"/>
    </source>
</evidence>
<evidence type="ECO:0000256" key="6">
    <source>
        <dbReference type="ARBA" id="ARBA00023049"/>
    </source>
</evidence>
<evidence type="ECO:0000259" key="13">
    <source>
        <dbReference type="Pfam" id="PF16491"/>
    </source>
</evidence>
<evidence type="ECO:0000313" key="15">
    <source>
        <dbReference type="Proteomes" id="UP000019149"/>
    </source>
</evidence>
<dbReference type="RefSeq" id="XP_024353445.1">
    <property type="nucleotide sequence ID" value="XM_024492250.1"/>
</dbReference>
<dbReference type="EC" id="3.4.24.84" evidence="1"/>
<dbReference type="MEROPS" id="M48.003"/>
<feature type="domain" description="CAAX prenyl protease 1 N-terminal" evidence="13">
    <location>
        <begin position="117"/>
        <end position="308"/>
    </location>
</feature>
<feature type="transmembrane region" description="Helical" evidence="11">
    <location>
        <begin position="204"/>
        <end position="231"/>
    </location>
</feature>
<keyword evidence="4" id="KW-0378">Hydrolase</keyword>
<organism evidence="14 15">
    <name type="scientific">Echinococcus granulosus</name>
    <name type="common">Hydatid tapeworm</name>
    <dbReference type="NCBI Taxonomy" id="6210"/>
    <lineage>
        <taxon>Eukaryota</taxon>
        <taxon>Metazoa</taxon>
        <taxon>Spiralia</taxon>
        <taxon>Lophotrochozoa</taxon>
        <taxon>Platyhelminthes</taxon>
        <taxon>Cestoda</taxon>
        <taxon>Eucestoda</taxon>
        <taxon>Cyclophyllidea</taxon>
        <taxon>Taeniidae</taxon>
        <taxon>Echinococcus</taxon>
        <taxon>Echinococcus granulosus group</taxon>
    </lineage>
</organism>
<dbReference type="EMBL" id="APAU02000014">
    <property type="protein sequence ID" value="EUB62249.1"/>
    <property type="molecule type" value="Genomic_DNA"/>
</dbReference>
<keyword evidence="11" id="KW-0472">Membrane</keyword>
<feature type="region of interest" description="Disordered" evidence="10">
    <location>
        <begin position="376"/>
        <end position="395"/>
    </location>
</feature>
<keyword evidence="5 9" id="KW-0862">Zinc</keyword>
<dbReference type="Gene3D" id="3.30.2010.10">
    <property type="entry name" value="Metalloproteases ('zincins'), catalytic domain"/>
    <property type="match status" value="1"/>
</dbReference>
<dbReference type="Pfam" id="PF16491">
    <property type="entry name" value="Peptidase_M48_N"/>
    <property type="match status" value="1"/>
</dbReference>
<comment type="caution">
    <text evidence="14">The sequence shown here is derived from an EMBL/GenBank/DDBJ whole genome shotgun (WGS) entry which is preliminary data.</text>
</comment>
<dbReference type="OrthoDB" id="360839at2759"/>
<feature type="transmembrane region" description="Helical" evidence="11">
    <location>
        <begin position="418"/>
        <end position="439"/>
    </location>
</feature>
<sequence>MLVLTHTDNRSGEYLVTKGGELVTVAAPDNYLLIFMLITLVKKQWICPLTNMNMIFPKLSLKFGGHSVGSQVGSINYRDMGVEGVLHLYGCSFNVYNVIFVFIWGLFLWETYLNLRQLKVAKEVTKSPEEIKCLMNDADFDKSRRYAIDKLNFDIVSGFYNILSMSVILHFQLIAWAWYKSKEHMLFICSHTPWSFGVTERSEISFSLLFTVYVALFQFFESLPWSYYRLFVVEERYGFNKQTVGFFIKDRLKALVVGLVIGLPIISVLIWIIKAGGRHFYIYAYGFTFIVSIIIMFVYPEFIAPIFDRYERFPDCELRTKIEELAASIDFPLKKLFVVEGSKRSSHSNAYFYGFGKNKRIVLFDTLIRGFKMSGAESDSSESADKTSDEAQNRGCGDDEEILAVLAHELGHWKLKHVTFNLVIAQINIFFMFFAFGQLVSVDQLFVDFGLPPSAAPMLIRLIVVFQFIFMPYSSVLEFLLTMLSRKFEFQADAFAVSLKSGEKLKSALLMLTKDNLSFPVYDWLYSMCNHSHPPITERMVAIDAEMGKKK</sequence>
<evidence type="ECO:0000256" key="1">
    <source>
        <dbReference type="ARBA" id="ARBA00012336"/>
    </source>
</evidence>
<dbReference type="OMA" id="FALCYMW"/>
<evidence type="ECO:0000256" key="2">
    <source>
        <dbReference type="ARBA" id="ARBA00022670"/>
    </source>
</evidence>
<feature type="transmembrane region" description="Helical" evidence="11">
    <location>
        <begin position="159"/>
        <end position="179"/>
    </location>
</feature>
<feature type="compositionally biased region" description="Basic and acidic residues" evidence="10">
    <location>
        <begin position="383"/>
        <end position="392"/>
    </location>
</feature>
<evidence type="ECO:0000256" key="5">
    <source>
        <dbReference type="ARBA" id="ARBA00022833"/>
    </source>
</evidence>
<evidence type="ECO:0000259" key="12">
    <source>
        <dbReference type="Pfam" id="PF01435"/>
    </source>
</evidence>